<dbReference type="Pfam" id="PF13274">
    <property type="entry name" value="SocA_Panacea"/>
    <property type="match status" value="1"/>
</dbReference>
<dbReference type="SUPFAM" id="SSF47413">
    <property type="entry name" value="lambda repressor-like DNA-binding domains"/>
    <property type="match status" value="1"/>
</dbReference>
<dbReference type="EMBL" id="VZBQ01000042">
    <property type="protein sequence ID" value="MQN88955.1"/>
    <property type="molecule type" value="Genomic_DNA"/>
</dbReference>
<proteinExistence type="predicted"/>
<accession>A0A646HQU1</accession>
<dbReference type="AlphaFoldDB" id="A0A646HQU1"/>
<evidence type="ECO:0000313" key="1">
    <source>
        <dbReference type="EMBL" id="MQN88955.1"/>
    </source>
</evidence>
<dbReference type="InterPro" id="IPR001387">
    <property type="entry name" value="Cro/C1-type_HTH"/>
</dbReference>
<reference evidence="2" key="1">
    <citation type="submission" date="2019-09" db="EMBL/GenBank/DDBJ databases">
        <title>Distinct polysaccharide growth profiles of human intestinal Prevotella copri isolates.</title>
        <authorList>
            <person name="Fehlner-Peach H."/>
            <person name="Magnabosco C."/>
            <person name="Raghavan V."/>
            <person name="Scher J.U."/>
            <person name="Tett A."/>
            <person name="Cox L.M."/>
            <person name="Gottsegen C."/>
            <person name="Watters A."/>
            <person name="Wiltshire- Gordon J.D."/>
            <person name="Segata N."/>
            <person name="Bonneau R."/>
            <person name="Littman D.R."/>
        </authorList>
    </citation>
    <scope>NUCLEOTIDE SEQUENCE [LARGE SCALE GENOMIC DNA]</scope>
    <source>
        <strain evidence="2">iP54</strain>
    </source>
</reference>
<dbReference type="Proteomes" id="UP000420635">
    <property type="component" value="Unassembled WGS sequence"/>
</dbReference>
<comment type="caution">
    <text evidence="1">The sequence shown here is derived from an EMBL/GenBank/DDBJ whole genome shotgun (WGS) entry which is preliminary data.</text>
</comment>
<dbReference type="InterPro" id="IPR025272">
    <property type="entry name" value="SocA_Panacea"/>
</dbReference>
<dbReference type="GO" id="GO:0003677">
    <property type="term" value="F:DNA binding"/>
    <property type="evidence" value="ECO:0007669"/>
    <property type="project" value="InterPro"/>
</dbReference>
<dbReference type="CDD" id="cd00093">
    <property type="entry name" value="HTH_XRE"/>
    <property type="match status" value="1"/>
</dbReference>
<organism evidence="1 2">
    <name type="scientific">Segatella copri</name>
    <dbReference type="NCBI Taxonomy" id="165179"/>
    <lineage>
        <taxon>Bacteria</taxon>
        <taxon>Pseudomonadati</taxon>
        <taxon>Bacteroidota</taxon>
        <taxon>Bacteroidia</taxon>
        <taxon>Bacteroidales</taxon>
        <taxon>Prevotellaceae</taxon>
        <taxon>Segatella</taxon>
    </lineage>
</organism>
<dbReference type="InterPro" id="IPR010982">
    <property type="entry name" value="Lambda_DNA-bd_dom_sf"/>
</dbReference>
<name>A0A646HQU1_9BACT</name>
<evidence type="ECO:0000313" key="2">
    <source>
        <dbReference type="Proteomes" id="UP000420635"/>
    </source>
</evidence>
<sequence>MHLNKEEVIMNKQIVNSMSSPFTGGMVYLVEDTEVQTFRKEKYSVHVRYYVCKDTGEQFTSEEQDEQLCNELYNQYRIRHGIPFPDEIRKIREHYGLSHSQITKIVGFGQNQWSQYENGNLPSESNGKSIAAIRSREGMLSMLESSRNQFDESTFSRIKKNILCASDMDCNDAPYFYFYGNSKRGVNNGYSEMNPNKLQCMVQLIVSKEKNGVPKTKLNKEMYYVDFYSYKKYGRSISGLAYRAIQYGPVPEHYETVYDHVQGLIKKSIETSADFEYDLLFCDSPDTSALSKEDINVINQVMSVLVDMKRADVVALSHKENGWINYKDHHNIIPYDEAYSLKAF</sequence>
<gene>
    <name evidence="1" type="ORF">F7D59_03540</name>
</gene>
<protein>
    <submittedName>
        <fullName evidence="1">DUF4065 domain-containing protein</fullName>
    </submittedName>
</protein>
<dbReference type="Gene3D" id="1.10.260.40">
    <property type="entry name" value="lambda repressor-like DNA-binding domains"/>
    <property type="match status" value="1"/>
</dbReference>